<gene>
    <name evidence="6" type="ORF">POPTR_006G028700</name>
</gene>
<dbReference type="InterPro" id="IPR003441">
    <property type="entry name" value="NAC-dom"/>
</dbReference>
<dbReference type="GO" id="GO:0005634">
    <property type="term" value="C:nucleus"/>
    <property type="evidence" value="ECO:0007669"/>
    <property type="project" value="UniProtKB-SubCell"/>
</dbReference>
<evidence type="ECO:0000256" key="1">
    <source>
        <dbReference type="ARBA" id="ARBA00004123"/>
    </source>
</evidence>
<dbReference type="InParanoid" id="U7E2G7"/>
<organism evidence="6 7">
    <name type="scientific">Populus trichocarpa</name>
    <name type="common">Western balsam poplar</name>
    <name type="synonym">Populus balsamifera subsp. trichocarpa</name>
    <dbReference type="NCBI Taxonomy" id="3694"/>
    <lineage>
        <taxon>Eukaryota</taxon>
        <taxon>Viridiplantae</taxon>
        <taxon>Streptophyta</taxon>
        <taxon>Embryophyta</taxon>
        <taxon>Tracheophyta</taxon>
        <taxon>Spermatophyta</taxon>
        <taxon>Magnoliopsida</taxon>
        <taxon>eudicotyledons</taxon>
        <taxon>Gunneridae</taxon>
        <taxon>Pentapetalae</taxon>
        <taxon>rosids</taxon>
        <taxon>fabids</taxon>
        <taxon>Malpighiales</taxon>
        <taxon>Salicaceae</taxon>
        <taxon>Saliceae</taxon>
        <taxon>Populus</taxon>
    </lineage>
</organism>
<dbReference type="SUPFAM" id="SSF101941">
    <property type="entry name" value="NAC domain"/>
    <property type="match status" value="1"/>
</dbReference>
<dbReference type="InterPro" id="IPR036093">
    <property type="entry name" value="NAC_dom_sf"/>
</dbReference>
<dbReference type="HOGENOM" id="CLU_685859_0_0_1"/>
<keyword evidence="5" id="KW-0539">Nucleus</keyword>
<dbReference type="PROSITE" id="PS51005">
    <property type="entry name" value="NAC"/>
    <property type="match status" value="1"/>
</dbReference>
<evidence type="ECO:0000256" key="5">
    <source>
        <dbReference type="ARBA" id="ARBA00023242"/>
    </source>
</evidence>
<dbReference type="Pfam" id="PF02365">
    <property type="entry name" value="NAM"/>
    <property type="match status" value="1"/>
</dbReference>
<evidence type="ECO:0000313" key="6">
    <source>
        <dbReference type="EMBL" id="PNT29435.1"/>
    </source>
</evidence>
<dbReference type="SMR" id="U7E2G7"/>
<name>U7E2G7_POPTR</name>
<dbReference type="AlphaFoldDB" id="U7E2G7"/>
<evidence type="ECO:0000256" key="3">
    <source>
        <dbReference type="ARBA" id="ARBA00023125"/>
    </source>
</evidence>
<accession>U7E2G7</accession>
<keyword evidence="4" id="KW-0804">Transcription</keyword>
<evidence type="ECO:0000256" key="2">
    <source>
        <dbReference type="ARBA" id="ARBA00023015"/>
    </source>
</evidence>
<evidence type="ECO:0000256" key="4">
    <source>
        <dbReference type="ARBA" id="ARBA00023163"/>
    </source>
</evidence>
<proteinExistence type="predicted"/>
<dbReference type="EMBL" id="CM009295">
    <property type="protein sequence ID" value="PNT29435.1"/>
    <property type="molecule type" value="Genomic_DNA"/>
</dbReference>
<dbReference type="Gene3D" id="2.170.150.80">
    <property type="entry name" value="NAC domain"/>
    <property type="match status" value="1"/>
</dbReference>
<comment type="subcellular location">
    <subcellularLocation>
        <location evidence="1">Nucleus</location>
    </subcellularLocation>
</comment>
<dbReference type="PANTHER" id="PTHR31989">
    <property type="entry name" value="NAC DOMAIN-CONTAINING PROTEIN 82-RELATED"/>
    <property type="match status" value="1"/>
</dbReference>
<dbReference type="GO" id="GO:0003677">
    <property type="term" value="F:DNA binding"/>
    <property type="evidence" value="ECO:0007669"/>
    <property type="project" value="UniProtKB-KW"/>
</dbReference>
<dbReference type="eggNOG" id="ENOG502SUBC">
    <property type="taxonomic scope" value="Eukaryota"/>
</dbReference>
<keyword evidence="7" id="KW-1185">Reference proteome</keyword>
<keyword evidence="3" id="KW-0238">DNA-binding</keyword>
<dbReference type="Proteomes" id="UP000006729">
    <property type="component" value="Chromosome 6"/>
</dbReference>
<reference evidence="6 7" key="1">
    <citation type="journal article" date="2006" name="Science">
        <title>The genome of black cottonwood, Populus trichocarpa (Torr. &amp; Gray).</title>
        <authorList>
            <person name="Tuskan G.A."/>
            <person name="Difazio S."/>
            <person name="Jansson S."/>
            <person name="Bohlmann J."/>
            <person name="Grigoriev I."/>
            <person name="Hellsten U."/>
            <person name="Putnam N."/>
            <person name="Ralph S."/>
            <person name="Rombauts S."/>
            <person name="Salamov A."/>
            <person name="Schein J."/>
            <person name="Sterck L."/>
            <person name="Aerts A."/>
            <person name="Bhalerao R.R."/>
            <person name="Bhalerao R.P."/>
            <person name="Blaudez D."/>
            <person name="Boerjan W."/>
            <person name="Brun A."/>
            <person name="Brunner A."/>
            <person name="Busov V."/>
            <person name="Campbell M."/>
            <person name="Carlson J."/>
            <person name="Chalot M."/>
            <person name="Chapman J."/>
            <person name="Chen G.L."/>
            <person name="Cooper D."/>
            <person name="Coutinho P.M."/>
            <person name="Couturier J."/>
            <person name="Covert S."/>
            <person name="Cronk Q."/>
            <person name="Cunningham R."/>
            <person name="Davis J."/>
            <person name="Degroeve S."/>
            <person name="Dejardin A."/>
            <person name="Depamphilis C."/>
            <person name="Detter J."/>
            <person name="Dirks B."/>
            <person name="Dubchak I."/>
            <person name="Duplessis S."/>
            <person name="Ehlting J."/>
            <person name="Ellis B."/>
            <person name="Gendler K."/>
            <person name="Goodstein D."/>
            <person name="Gribskov M."/>
            <person name="Grimwood J."/>
            <person name="Groover A."/>
            <person name="Gunter L."/>
            <person name="Hamberger B."/>
            <person name="Heinze B."/>
            <person name="Helariutta Y."/>
            <person name="Henrissat B."/>
            <person name="Holligan D."/>
            <person name="Holt R."/>
            <person name="Huang W."/>
            <person name="Islam-Faridi N."/>
            <person name="Jones S."/>
            <person name="Jones-Rhoades M."/>
            <person name="Jorgensen R."/>
            <person name="Joshi C."/>
            <person name="Kangasjarvi J."/>
            <person name="Karlsson J."/>
            <person name="Kelleher C."/>
            <person name="Kirkpatrick R."/>
            <person name="Kirst M."/>
            <person name="Kohler A."/>
            <person name="Kalluri U."/>
            <person name="Larimer F."/>
            <person name="Leebens-Mack J."/>
            <person name="Leple J.C."/>
            <person name="Locascio P."/>
            <person name="Lou Y."/>
            <person name="Lucas S."/>
            <person name="Martin F."/>
            <person name="Montanini B."/>
            <person name="Napoli C."/>
            <person name="Nelson D.R."/>
            <person name="Nelson C."/>
            <person name="Nieminen K."/>
            <person name="Nilsson O."/>
            <person name="Pereda V."/>
            <person name="Peter G."/>
            <person name="Philippe R."/>
            <person name="Pilate G."/>
            <person name="Poliakov A."/>
            <person name="Razumovskaya J."/>
            <person name="Richardson P."/>
            <person name="Rinaldi C."/>
            <person name="Ritland K."/>
            <person name="Rouze P."/>
            <person name="Ryaboy D."/>
            <person name="Schmutz J."/>
            <person name="Schrader J."/>
            <person name="Segerman B."/>
            <person name="Shin H."/>
            <person name="Siddiqui A."/>
            <person name="Sterky F."/>
            <person name="Terry A."/>
            <person name="Tsai C.J."/>
            <person name="Uberbacher E."/>
            <person name="Unneberg P."/>
            <person name="Vahala J."/>
            <person name="Wall K."/>
            <person name="Wessler S."/>
            <person name="Yang G."/>
            <person name="Yin T."/>
            <person name="Douglas C."/>
            <person name="Marra M."/>
            <person name="Sandberg G."/>
            <person name="Van de Peer Y."/>
            <person name="Rokhsar D."/>
        </authorList>
    </citation>
    <scope>NUCLEOTIDE SEQUENCE [LARGE SCALE GENOMIC DNA]</scope>
    <source>
        <strain evidence="7">cv. Nisqually</strain>
    </source>
</reference>
<dbReference type="Gramene" id="Potri.006G028700.1.v4.1">
    <property type="protein sequence ID" value="Potri.006G028700.1.v4.1"/>
    <property type="gene ID" value="Potri.006G028700.v4.1"/>
</dbReference>
<sequence>MQKIHTLLPPGFIFRPTGEQLIGHYLHHKVHGRLTVEADDMIKDYNLYGAEEPWELFNKVTGHKEGDDVLYCFTTLDKKTAKSTKRMRRTVGTNGGKWHGDSLEEVIYRLDNREFKGTKRRFRYQNKQRRDKHGCWTLLEYGSQSISDNIVICELKMSDHGLKESRKRKSMWPLPSGDMGLEAPAIVNIEPALRLQPQQANFIQEPMISEHQQVAFASFSDNHQKVVLQSEAVFDGYGRSQNIVESFYEHPKISFEPMKAEESKIIKNQEITGLADFPTQDSFENAAAIINSEPMTSAYENQQMEPASYNGGGGVCPAGDNAVTPENAAPAVSAIPAMGHSIY</sequence>
<evidence type="ECO:0000313" key="7">
    <source>
        <dbReference type="Proteomes" id="UP000006729"/>
    </source>
</evidence>
<keyword evidence="2" id="KW-0805">Transcription regulation</keyword>
<dbReference type="GO" id="GO:0006355">
    <property type="term" value="P:regulation of DNA-templated transcription"/>
    <property type="evidence" value="ECO:0007669"/>
    <property type="project" value="InterPro"/>
</dbReference>
<protein>
    <submittedName>
        <fullName evidence="6">Uncharacterized protein</fullName>
    </submittedName>
</protein>